<dbReference type="Gene3D" id="3.90.930.1">
    <property type="match status" value="1"/>
</dbReference>
<evidence type="ECO:0000313" key="2">
    <source>
        <dbReference type="Proteomes" id="UP001232063"/>
    </source>
</evidence>
<organism evidence="1 2">
    <name type="scientific">Xanthocytophaga agilis</name>
    <dbReference type="NCBI Taxonomy" id="3048010"/>
    <lineage>
        <taxon>Bacteria</taxon>
        <taxon>Pseudomonadati</taxon>
        <taxon>Bacteroidota</taxon>
        <taxon>Cytophagia</taxon>
        <taxon>Cytophagales</taxon>
        <taxon>Rhodocytophagaceae</taxon>
        <taxon>Xanthocytophaga</taxon>
    </lineage>
</organism>
<name>A0AAE3R2H5_9BACT</name>
<sequence>MQKKISYITVAIIWVTISCNTRHKSPERLQLNDSTITQLYFDSSDQLIRKEQRVNGALDGFMEEYYPNQMLRRRTIWKQNEQGFLYEEYDKEGKKKRTDRSVVLQGNDTVIFNQKAVLNLILSDTTKNIVVFLGKSDQNFFISKTITVPVEESKATIDFTPSELGSHRLYGVIRIKEDTLYSYSYPFIYKYFVTK</sequence>
<protein>
    <submittedName>
        <fullName evidence="1">Uncharacterized protein</fullName>
    </submittedName>
</protein>
<dbReference type="EMBL" id="JASJOU010000001">
    <property type="protein sequence ID" value="MDJ1499477.1"/>
    <property type="molecule type" value="Genomic_DNA"/>
</dbReference>
<dbReference type="Proteomes" id="UP001232063">
    <property type="component" value="Unassembled WGS sequence"/>
</dbReference>
<accession>A0AAE3R2H5</accession>
<dbReference type="AlphaFoldDB" id="A0AAE3R2H5"/>
<evidence type="ECO:0000313" key="1">
    <source>
        <dbReference type="EMBL" id="MDJ1499477.1"/>
    </source>
</evidence>
<keyword evidence="2" id="KW-1185">Reference proteome</keyword>
<comment type="caution">
    <text evidence="1">The sequence shown here is derived from an EMBL/GenBank/DDBJ whole genome shotgun (WGS) entry which is preliminary data.</text>
</comment>
<reference evidence="1" key="1">
    <citation type="submission" date="2023-05" db="EMBL/GenBank/DDBJ databases">
        <authorList>
            <person name="Zhang X."/>
        </authorList>
    </citation>
    <scope>NUCLEOTIDE SEQUENCE</scope>
    <source>
        <strain evidence="1">BD1B2-1</strain>
    </source>
</reference>
<dbReference type="PROSITE" id="PS51257">
    <property type="entry name" value="PROKAR_LIPOPROTEIN"/>
    <property type="match status" value="1"/>
</dbReference>
<gene>
    <name evidence="1" type="ORF">QNI22_02405</name>
</gene>
<proteinExistence type="predicted"/>
<dbReference type="RefSeq" id="WP_314508998.1">
    <property type="nucleotide sequence ID" value="NZ_JASJOU010000001.1"/>
</dbReference>